<evidence type="ECO:0000256" key="2">
    <source>
        <dbReference type="ARBA" id="ARBA00022679"/>
    </source>
</evidence>
<keyword evidence="2 5" id="KW-0808">Transferase</keyword>
<dbReference type="PANTHER" id="PTHR12829">
    <property type="entry name" value="N6-ADENOSINE-METHYLTRANSFERASE"/>
    <property type="match status" value="1"/>
</dbReference>
<dbReference type="PROSITE" id="PS00092">
    <property type="entry name" value="N6_MTASE"/>
    <property type="match status" value="1"/>
</dbReference>
<dbReference type="InterPro" id="IPR002052">
    <property type="entry name" value="DNA_methylase_N6_adenine_CS"/>
</dbReference>
<dbReference type="InterPro" id="IPR007757">
    <property type="entry name" value="MT-A70-like"/>
</dbReference>
<evidence type="ECO:0000313" key="5">
    <source>
        <dbReference type="EMBL" id="RHL47901.1"/>
    </source>
</evidence>
<organism evidence="5 6">
    <name type="scientific">Eubacterium ventriosum</name>
    <dbReference type="NCBI Taxonomy" id="39496"/>
    <lineage>
        <taxon>Bacteria</taxon>
        <taxon>Bacillati</taxon>
        <taxon>Bacillota</taxon>
        <taxon>Clostridia</taxon>
        <taxon>Eubacteriales</taxon>
        <taxon>Eubacteriaceae</taxon>
        <taxon>Eubacterium</taxon>
    </lineage>
</organism>
<evidence type="ECO:0000256" key="1">
    <source>
        <dbReference type="ARBA" id="ARBA00022603"/>
    </source>
</evidence>
<dbReference type="GO" id="GO:0008168">
    <property type="term" value="F:methyltransferase activity"/>
    <property type="evidence" value="ECO:0007669"/>
    <property type="project" value="UniProtKB-KW"/>
</dbReference>
<evidence type="ECO:0000256" key="4">
    <source>
        <dbReference type="PROSITE-ProRule" id="PRU00489"/>
    </source>
</evidence>
<dbReference type="GO" id="GO:0003676">
    <property type="term" value="F:nucleic acid binding"/>
    <property type="evidence" value="ECO:0007669"/>
    <property type="project" value="InterPro"/>
</dbReference>
<gene>
    <name evidence="5" type="ORF">DW018_00245</name>
</gene>
<dbReference type="Pfam" id="PF05063">
    <property type="entry name" value="MT-A70"/>
    <property type="match status" value="1"/>
</dbReference>
<evidence type="ECO:0000313" key="6">
    <source>
        <dbReference type="Proteomes" id="UP000283314"/>
    </source>
</evidence>
<dbReference type="PROSITE" id="PS51143">
    <property type="entry name" value="MT_A70"/>
    <property type="match status" value="1"/>
</dbReference>
<comment type="similarity">
    <text evidence="4">Belongs to the MT-A70-like family.</text>
</comment>
<keyword evidence="3" id="KW-0949">S-adenosyl-L-methionine</keyword>
<dbReference type="PANTHER" id="PTHR12829:SF7">
    <property type="entry name" value="N6-ADENOSINE-METHYLTRANSFERASE CATALYTIC SUBUNIT"/>
    <property type="match status" value="1"/>
</dbReference>
<keyword evidence="1 5" id="KW-0489">Methyltransferase</keyword>
<accession>A0A415LHF9</accession>
<name>A0A415LHF9_9FIRM</name>
<evidence type="ECO:0000256" key="3">
    <source>
        <dbReference type="ARBA" id="ARBA00022691"/>
    </source>
</evidence>
<dbReference type="GeneID" id="66465662"/>
<dbReference type="AlphaFoldDB" id="A0A415LHF9"/>
<sequence>MGEKFSIIYADPPWQYKVYSKKGQGRSAENHYHTMNIEEIRSLPVSDIAADDCILFLWITFPCLIEGLSVMENWGFQYKTCGFNWVKRNKKSDGWFVGLGFWTRSNSEVCLIGTKGHPKRFSKSVRQICDARVMAHSRKPDEIRDRIVELCGDLPRIELFARERCDGWVSLGNEIDGKDIREAILEV</sequence>
<dbReference type="RefSeq" id="WP_118379056.1">
    <property type="nucleotide sequence ID" value="NZ_CABJDQ010000001.1"/>
</dbReference>
<dbReference type="GO" id="GO:0032259">
    <property type="term" value="P:methylation"/>
    <property type="evidence" value="ECO:0007669"/>
    <property type="project" value="UniProtKB-KW"/>
</dbReference>
<proteinExistence type="inferred from homology"/>
<reference evidence="5 6" key="1">
    <citation type="submission" date="2018-08" db="EMBL/GenBank/DDBJ databases">
        <title>A genome reference for cultivated species of the human gut microbiota.</title>
        <authorList>
            <person name="Zou Y."/>
            <person name="Xue W."/>
            <person name="Luo G."/>
        </authorList>
    </citation>
    <scope>NUCLEOTIDE SEQUENCE [LARGE SCALE GENOMIC DNA]</scope>
    <source>
        <strain evidence="5 6">AF37-4</strain>
    </source>
</reference>
<comment type="caution">
    <text evidence="5">The sequence shown here is derived from an EMBL/GenBank/DDBJ whole genome shotgun (WGS) entry which is preliminary data.</text>
</comment>
<dbReference type="SUPFAM" id="SSF53335">
    <property type="entry name" value="S-adenosyl-L-methionine-dependent methyltransferases"/>
    <property type="match status" value="1"/>
</dbReference>
<dbReference type="EMBL" id="QROT01000001">
    <property type="protein sequence ID" value="RHL47901.1"/>
    <property type="molecule type" value="Genomic_DNA"/>
</dbReference>
<protein>
    <submittedName>
        <fullName evidence="5">DNA methyltransferase</fullName>
    </submittedName>
</protein>
<dbReference type="InterPro" id="IPR029063">
    <property type="entry name" value="SAM-dependent_MTases_sf"/>
</dbReference>
<dbReference type="Proteomes" id="UP000283314">
    <property type="component" value="Unassembled WGS sequence"/>
</dbReference>